<keyword evidence="3" id="KW-0813">Transport</keyword>
<reference evidence="9 10" key="1">
    <citation type="journal article" date="2016" name="Nat. Commun.">
        <title>Thousands of microbial genomes shed light on interconnected biogeochemical processes in an aquifer system.</title>
        <authorList>
            <person name="Anantharaman K."/>
            <person name="Brown C.T."/>
            <person name="Hug L.A."/>
            <person name="Sharon I."/>
            <person name="Castelle C.J."/>
            <person name="Probst A.J."/>
            <person name="Thomas B.C."/>
            <person name="Singh A."/>
            <person name="Wilkins M.J."/>
            <person name="Karaoz U."/>
            <person name="Brodie E.L."/>
            <person name="Williams K.H."/>
            <person name="Hubbard S.S."/>
            <person name="Banfield J.F."/>
        </authorList>
    </citation>
    <scope>NUCLEOTIDE SEQUENCE [LARGE SCALE GENOMIC DNA]</scope>
</reference>
<dbReference type="GO" id="GO:0050897">
    <property type="term" value="F:cobalt ion binding"/>
    <property type="evidence" value="ECO:0007669"/>
    <property type="project" value="TreeGrafter"/>
</dbReference>
<dbReference type="Gene3D" id="3.30.460.20">
    <property type="entry name" value="CorA soluble domain-like"/>
    <property type="match status" value="1"/>
</dbReference>
<evidence type="ECO:0000256" key="5">
    <source>
        <dbReference type="ARBA" id="ARBA00022692"/>
    </source>
</evidence>
<accession>A0A1G2RK23</accession>
<dbReference type="AlphaFoldDB" id="A0A1G2RK23"/>
<keyword evidence="7 8" id="KW-0472">Membrane</keyword>
<dbReference type="GO" id="GO:0015095">
    <property type="term" value="F:magnesium ion transmembrane transporter activity"/>
    <property type="evidence" value="ECO:0007669"/>
    <property type="project" value="TreeGrafter"/>
</dbReference>
<evidence type="ECO:0000256" key="2">
    <source>
        <dbReference type="ARBA" id="ARBA00009765"/>
    </source>
</evidence>
<dbReference type="InterPro" id="IPR045861">
    <property type="entry name" value="CorA_cytoplasmic_dom"/>
</dbReference>
<dbReference type="GO" id="GO:0005886">
    <property type="term" value="C:plasma membrane"/>
    <property type="evidence" value="ECO:0007669"/>
    <property type="project" value="UniProtKB-SubCell"/>
</dbReference>
<comment type="similarity">
    <text evidence="2">Belongs to the CorA metal ion transporter (MIT) (TC 1.A.35) family.</text>
</comment>
<evidence type="ECO:0000313" key="10">
    <source>
        <dbReference type="Proteomes" id="UP000176917"/>
    </source>
</evidence>
<proteinExistence type="inferred from homology"/>
<evidence type="ECO:0000256" key="4">
    <source>
        <dbReference type="ARBA" id="ARBA00022475"/>
    </source>
</evidence>
<dbReference type="Pfam" id="PF01544">
    <property type="entry name" value="CorA"/>
    <property type="match status" value="1"/>
</dbReference>
<dbReference type="Gene3D" id="1.20.58.340">
    <property type="entry name" value="Magnesium transport protein CorA, transmembrane region"/>
    <property type="match status" value="2"/>
</dbReference>
<dbReference type="SUPFAM" id="SSF143865">
    <property type="entry name" value="CorA soluble domain-like"/>
    <property type="match status" value="1"/>
</dbReference>
<keyword evidence="6 8" id="KW-1133">Transmembrane helix</keyword>
<keyword evidence="4" id="KW-1003">Cell membrane</keyword>
<dbReference type="GO" id="GO:0000287">
    <property type="term" value="F:magnesium ion binding"/>
    <property type="evidence" value="ECO:0007669"/>
    <property type="project" value="TreeGrafter"/>
</dbReference>
<sequence length="303" mass="35326">MRRIIETPTVTWVDMQNPTKDDLQYLKERFNFHPLVLDEIIPPIWRTKVEVFPDYLFLVLHYPVYNKGLRETRPQELDIIVTKNAVVTAHYHSILPVKYLFDRCNLYPETKNEFMGKGSGQLLFNILNEFWESSLTKLPRINRKLDYIESAIFKGQQSQMLEEISFTKADIIDFLRIIVPQGDIFDSLRDEGTKFFGEEMEPYFSHLIGHWSQVKNDLQSYKDTVRALEETNNSLLAHKTNEIVRVLTIFSVIVLPAMLIANIFGQNLDHPFINNPYSFWIVAGVMIVGTAAVIGFFKKKGWM</sequence>
<dbReference type="InterPro" id="IPR002523">
    <property type="entry name" value="MgTranspt_CorA/ZnTranspt_ZntB"/>
</dbReference>
<keyword evidence="5 8" id="KW-0812">Transmembrane</keyword>
<dbReference type="Proteomes" id="UP000176917">
    <property type="component" value="Unassembled WGS sequence"/>
</dbReference>
<name>A0A1G2RK23_9BACT</name>
<evidence type="ECO:0000313" key="9">
    <source>
        <dbReference type="EMBL" id="OHA72868.1"/>
    </source>
</evidence>
<feature type="transmembrane region" description="Helical" evidence="8">
    <location>
        <begin position="277"/>
        <end position="297"/>
    </location>
</feature>
<dbReference type="EMBL" id="MHUG01000020">
    <property type="protein sequence ID" value="OHA72868.1"/>
    <property type="molecule type" value="Genomic_DNA"/>
</dbReference>
<protein>
    <recommendedName>
        <fullName evidence="11">Magnesium transporter CorA</fullName>
    </recommendedName>
</protein>
<evidence type="ECO:0000256" key="1">
    <source>
        <dbReference type="ARBA" id="ARBA00004651"/>
    </source>
</evidence>
<comment type="caution">
    <text evidence="9">The sequence shown here is derived from an EMBL/GenBank/DDBJ whole genome shotgun (WGS) entry which is preliminary data.</text>
</comment>
<gene>
    <name evidence="9" type="ORF">A3B24_02060</name>
</gene>
<organism evidence="9 10">
    <name type="scientific">Candidatus Wildermuthbacteria bacterium RIFCSPLOWO2_01_FULL_48_16</name>
    <dbReference type="NCBI Taxonomy" id="1802461"/>
    <lineage>
        <taxon>Bacteria</taxon>
        <taxon>Candidatus Wildermuthiibacteriota</taxon>
    </lineage>
</organism>
<dbReference type="GO" id="GO:0015087">
    <property type="term" value="F:cobalt ion transmembrane transporter activity"/>
    <property type="evidence" value="ECO:0007669"/>
    <property type="project" value="TreeGrafter"/>
</dbReference>
<feature type="transmembrane region" description="Helical" evidence="8">
    <location>
        <begin position="243"/>
        <end position="265"/>
    </location>
</feature>
<dbReference type="PANTHER" id="PTHR46494">
    <property type="entry name" value="CORA FAMILY METAL ION TRANSPORTER (EUROFUNG)"/>
    <property type="match status" value="1"/>
</dbReference>
<dbReference type="InterPro" id="IPR045863">
    <property type="entry name" value="CorA_TM1_TM2"/>
</dbReference>
<comment type="subcellular location">
    <subcellularLocation>
        <location evidence="1">Cell membrane</location>
        <topology evidence="1">Multi-pass membrane protein</topology>
    </subcellularLocation>
</comment>
<evidence type="ECO:0000256" key="3">
    <source>
        <dbReference type="ARBA" id="ARBA00022448"/>
    </source>
</evidence>
<evidence type="ECO:0000256" key="6">
    <source>
        <dbReference type="ARBA" id="ARBA00022989"/>
    </source>
</evidence>
<evidence type="ECO:0008006" key="11">
    <source>
        <dbReference type="Google" id="ProtNLM"/>
    </source>
</evidence>
<evidence type="ECO:0000256" key="8">
    <source>
        <dbReference type="SAM" id="Phobius"/>
    </source>
</evidence>
<dbReference type="CDD" id="cd12822">
    <property type="entry name" value="TmCorA-like"/>
    <property type="match status" value="1"/>
</dbReference>
<dbReference type="SUPFAM" id="SSF144083">
    <property type="entry name" value="Magnesium transport protein CorA, transmembrane region"/>
    <property type="match status" value="1"/>
</dbReference>
<dbReference type="PANTHER" id="PTHR46494:SF1">
    <property type="entry name" value="CORA FAMILY METAL ION TRANSPORTER (EUROFUNG)"/>
    <property type="match status" value="1"/>
</dbReference>
<evidence type="ECO:0000256" key="7">
    <source>
        <dbReference type="ARBA" id="ARBA00023136"/>
    </source>
</evidence>